<evidence type="ECO:0000313" key="6">
    <source>
        <dbReference type="EMBL" id="HAN28448.1"/>
    </source>
</evidence>
<keyword evidence="1 2" id="KW-0663">Pyridoxal phosphate</keyword>
<dbReference type="AlphaFoldDB" id="A0A3C1KPL9"/>
<dbReference type="SUPFAM" id="SSF51419">
    <property type="entry name" value="PLP-binding barrel"/>
    <property type="match status" value="1"/>
</dbReference>
<dbReference type="PANTHER" id="PTHR10146:SF14">
    <property type="entry name" value="PYRIDOXAL PHOSPHATE HOMEOSTASIS PROTEIN"/>
    <property type="match status" value="1"/>
</dbReference>
<evidence type="ECO:0000256" key="1">
    <source>
        <dbReference type="ARBA" id="ARBA00022898"/>
    </source>
</evidence>
<dbReference type="FunFam" id="3.20.20.10:FF:000018">
    <property type="entry name" value="Pyridoxal phosphate homeostasis protein"/>
    <property type="match status" value="1"/>
</dbReference>
<evidence type="ECO:0000256" key="4">
    <source>
        <dbReference type="RuleBase" id="RU004514"/>
    </source>
</evidence>
<dbReference type="PIRSF" id="PIRSF004848">
    <property type="entry name" value="YBL036c_PLPDEIII"/>
    <property type="match status" value="1"/>
</dbReference>
<feature type="modified residue" description="N6-(pyridoxal phosphate)lysine" evidence="2 3">
    <location>
        <position position="38"/>
    </location>
</feature>
<evidence type="ECO:0000256" key="3">
    <source>
        <dbReference type="PIRSR" id="PIRSR004848-1"/>
    </source>
</evidence>
<dbReference type="NCBIfam" id="TIGR00044">
    <property type="entry name" value="YggS family pyridoxal phosphate-dependent enzyme"/>
    <property type="match status" value="1"/>
</dbReference>
<organism evidence="6 7">
    <name type="scientific">Haliea salexigens</name>
    <dbReference type="NCBI Taxonomy" id="287487"/>
    <lineage>
        <taxon>Bacteria</taxon>
        <taxon>Pseudomonadati</taxon>
        <taxon>Pseudomonadota</taxon>
        <taxon>Gammaproteobacteria</taxon>
        <taxon>Cellvibrionales</taxon>
        <taxon>Halieaceae</taxon>
        <taxon>Haliea</taxon>
    </lineage>
</organism>
<dbReference type="HAMAP" id="MF_02087">
    <property type="entry name" value="PLP_homeostasis"/>
    <property type="match status" value="1"/>
</dbReference>
<comment type="cofactor">
    <cofactor evidence="3">
        <name>pyridoxal 5'-phosphate</name>
        <dbReference type="ChEBI" id="CHEBI:597326"/>
    </cofactor>
</comment>
<dbReference type="Proteomes" id="UP000259273">
    <property type="component" value="Unassembled WGS sequence"/>
</dbReference>
<dbReference type="InterPro" id="IPR011078">
    <property type="entry name" value="PyrdxlP_homeostasis"/>
</dbReference>
<protein>
    <recommendedName>
        <fullName evidence="2">Pyridoxal phosphate homeostasis protein</fullName>
        <shortName evidence="2">PLP homeostasis protein</shortName>
    </recommendedName>
</protein>
<dbReference type="InterPro" id="IPR029066">
    <property type="entry name" value="PLP-binding_barrel"/>
</dbReference>
<dbReference type="PANTHER" id="PTHR10146">
    <property type="entry name" value="PROLINE SYNTHETASE CO-TRANSCRIBED BACTERIAL HOMOLOG PROTEIN"/>
    <property type="match status" value="1"/>
</dbReference>
<accession>A0A3C1KPL9</accession>
<dbReference type="Gene3D" id="3.20.20.10">
    <property type="entry name" value="Alanine racemase"/>
    <property type="match status" value="1"/>
</dbReference>
<dbReference type="InterPro" id="IPR001608">
    <property type="entry name" value="Ala_racemase_N"/>
</dbReference>
<dbReference type="GO" id="GO:0030170">
    <property type="term" value="F:pyridoxal phosphate binding"/>
    <property type="evidence" value="ECO:0007669"/>
    <property type="project" value="UniProtKB-UniRule"/>
</dbReference>
<gene>
    <name evidence="6" type="ORF">DCP75_12150</name>
</gene>
<evidence type="ECO:0000259" key="5">
    <source>
        <dbReference type="Pfam" id="PF01168"/>
    </source>
</evidence>
<comment type="caution">
    <text evidence="6">The sequence shown here is derived from an EMBL/GenBank/DDBJ whole genome shotgun (WGS) entry which is preliminary data.</text>
</comment>
<dbReference type="PROSITE" id="PS01211">
    <property type="entry name" value="UPF0001"/>
    <property type="match status" value="1"/>
</dbReference>
<dbReference type="CDD" id="cd06824">
    <property type="entry name" value="PLPDE_III_Yggs_like"/>
    <property type="match status" value="1"/>
</dbReference>
<comment type="function">
    <text evidence="2">Pyridoxal 5'-phosphate (PLP)-binding protein, which is involved in PLP homeostasis.</text>
</comment>
<name>A0A3C1KPL9_9GAMM</name>
<dbReference type="Pfam" id="PF01168">
    <property type="entry name" value="Ala_racemase_N"/>
    <property type="match status" value="1"/>
</dbReference>
<feature type="domain" description="Alanine racemase N-terminal" evidence="5">
    <location>
        <begin position="25"/>
        <end position="227"/>
    </location>
</feature>
<evidence type="ECO:0000313" key="7">
    <source>
        <dbReference type="Proteomes" id="UP000259273"/>
    </source>
</evidence>
<dbReference type="STRING" id="1121937.GCA_000423125_02447"/>
<evidence type="ECO:0000256" key="2">
    <source>
        <dbReference type="HAMAP-Rule" id="MF_02087"/>
    </source>
</evidence>
<proteinExistence type="inferred from homology"/>
<comment type="similarity">
    <text evidence="2 4">Belongs to the pyridoxal phosphate-binding protein YggS/PROSC family.</text>
</comment>
<reference evidence="6 7" key="1">
    <citation type="journal article" date="2018" name="Nat. Biotechnol.">
        <title>A standardized bacterial taxonomy based on genome phylogeny substantially revises the tree of life.</title>
        <authorList>
            <person name="Parks D.H."/>
            <person name="Chuvochina M."/>
            <person name="Waite D.W."/>
            <person name="Rinke C."/>
            <person name="Skarshewski A."/>
            <person name="Chaumeil P.A."/>
            <person name="Hugenholtz P."/>
        </authorList>
    </citation>
    <scope>NUCLEOTIDE SEQUENCE [LARGE SCALE GENOMIC DNA]</scope>
    <source>
        <strain evidence="6">UBA9158</strain>
    </source>
</reference>
<dbReference type="EMBL" id="DMND01000165">
    <property type="protein sequence ID" value="HAN28448.1"/>
    <property type="molecule type" value="Genomic_DNA"/>
</dbReference>
<sequence>MQNEQLAQRISRLLERVRLSAEKSQRAPGAIRLLAVSKTRSADEVRAAAALGLRDFGENYLQEALAKVEALADLGLCWHFIGPIQSNKTRAIAEHFDWVHSVDRLKIAERLSAQRPPQLADLQVCLQVNISGEDSKSGVEPGELAELAAAVAQLPRLQLRGLMAIPAPADTFAAQRLPFARLQAALVELQAALPQLDTLSMGMSGDLEAAIAEGATLVRVGTDIFGPRSTHGGG</sequence>